<feature type="compositionally biased region" description="Polar residues" evidence="5">
    <location>
        <begin position="1403"/>
        <end position="1414"/>
    </location>
</feature>
<protein>
    <recommendedName>
        <fullName evidence="3">THO complex subunit 2</fullName>
    </recommendedName>
</protein>
<feature type="domain" description="THO complex subunitTHOC2 N-terminal" evidence="7">
    <location>
        <begin position="661"/>
        <end position="741"/>
    </location>
</feature>
<dbReference type="InterPro" id="IPR021726">
    <property type="entry name" value="THO_THOC2_N"/>
</dbReference>
<evidence type="ECO:0000313" key="10">
    <source>
        <dbReference type="Proteomes" id="UP000078561"/>
    </source>
</evidence>
<dbReference type="FunCoup" id="A0A168QV43">
    <property type="interactions" value="864"/>
</dbReference>
<name>A0A168QV43_ABSGL</name>
<dbReference type="InterPro" id="IPR040007">
    <property type="entry name" value="Tho2"/>
</dbReference>
<dbReference type="OMA" id="QERWTCI"/>
<dbReference type="GO" id="GO:0000445">
    <property type="term" value="C:THO complex part of transcription export complex"/>
    <property type="evidence" value="ECO:0007669"/>
    <property type="project" value="TreeGrafter"/>
</dbReference>
<evidence type="ECO:0000313" key="9">
    <source>
        <dbReference type="EMBL" id="SAM05602.1"/>
    </source>
</evidence>
<dbReference type="PANTHER" id="PTHR21597:SF0">
    <property type="entry name" value="THO COMPLEX SUBUNIT 2"/>
    <property type="match status" value="1"/>
</dbReference>
<evidence type="ECO:0000256" key="5">
    <source>
        <dbReference type="SAM" id="MobiDB-lite"/>
    </source>
</evidence>
<keyword evidence="10" id="KW-1185">Reference proteome</keyword>
<dbReference type="GO" id="GO:0006397">
    <property type="term" value="P:mRNA processing"/>
    <property type="evidence" value="ECO:0007669"/>
    <property type="project" value="InterPro"/>
</dbReference>
<feature type="region of interest" description="Disordered" evidence="5">
    <location>
        <begin position="365"/>
        <end position="384"/>
    </location>
</feature>
<evidence type="ECO:0000259" key="7">
    <source>
        <dbReference type="Pfam" id="PF11732"/>
    </source>
</evidence>
<accession>A0A168QV43</accession>
<proteinExistence type="inferred from homology"/>
<feature type="compositionally biased region" description="Basic and acidic residues" evidence="5">
    <location>
        <begin position="1422"/>
        <end position="1442"/>
    </location>
</feature>
<evidence type="ECO:0000259" key="8">
    <source>
        <dbReference type="Pfam" id="PF16134"/>
    </source>
</evidence>
<sequence length="1639" mass="185821">MSQEEIDLARQYASQWPLLNTSNNPLRQLVSRSTYRAYIGERTVDSFIDLFKVLTTDETGDFSNKNIDIRLYFINSLKTQDVNLECMEETKTEDETTKIATRKANLIAMLKGAIAADILSEAECKVHFSSQLLENAKVIPSRTMFDRRLIRMNTAMLYKQNKFNLLREDADGYSALINDIVIGSIDLERDEFGRLPPTPMDRIPRFLDIISSHIGNFHLDPNRVLDILLDFFIKEVMLNYAFWIELFKQSAWIRQLTLSSLTNGVHDALPTTTNRSTVIAHLLGFKFENYHLLEISRAPEELYYSCALLIKDGLIELGDLLPYLTPDDKQMDKLKGEYLDNMNKEIKVNSAGLLAQYGALGEEGSTKKAAKSGKGHEDEDEPMVTEPRTYDANDVVELVKALLSIGDIAHSEEILSQYNKICDMYPVLAHYIYRLCYVILEPTYQMCVPEDLKARSTYFLECAQQSELKAVLSSGKGNIPKLPKLTTYYVLDCLKDGTHDLKKKQIYRFFYTQWSDQLETSTSYNELLTRFMPIMRLAGYHAYLAPNLIQKLIQTLLALFERGEATPGSQQRQVCTTLAREFLLPAISFSGCNPGLMASVWELLELLTFQERCRLYGEWGNDFYNKKGIETKLLKTRVERQVKSVMRRVSKNDVRQCGRDLGKLAHSNPTIVFSVMLDQIQSFDNLAPYMADACRYMSNFSYDVLGYLMTEKWTGSQGAGRMKKVKLKEDGITSSWLRALSVFSGMLYKKQGIDPTPLIRYLIFRLQYDDSVADLVLFNEFITKLCGIEIIGSTLTDDQITSAGCSDALRSEAFQPISADNRRATKRVITRLKDTLKKDDAALELLVLLYRLNESCTSQQDISTRERVKRLNHVHQTILQYSELLTTVFDEAEYSALIPNIDVLYKDYDLPYTAVMQILRPKTRYLLRNTMDTDINEEELPPVLQSITTAIPALMQNDGIFEIITPEFFVVFWELSLYDIHCPVKHYEASMKRYTDIIAQCRDPRSSLNQTNRPSAVSKMERQAQANLDALQVDLPRHKQDVETTMKLLKASHSRWFVDKVDRIKLVRCVLQYCLYPRSIISELDAVYCYKFAMIMHQLNVSNFSSLTLIDQILCESLPATLMTFTDYETTIHARFIFKTFSKMSQWYQDEKLYNEEAHGSGLIGFQRTWTIRASSESLPKKDLLSHTDFKKVMQKWHQTSNQFFAQALQSGDPHQIRNTFLILRQFIPHFPAIREHGDVLVAATKTLATTEKRDDLKVLARSYLGLVEKSKSRWVSKNSFMGLSEPEPPAAPAPRLSTTKPSSSSPAAPATSASLSAAAASHQQRKPSPSQSQAHSKPTTPRPQYHEDRDRPSQRSSTSTNHTGATTTSSPTVPSTSSPGNNTGGSSSAAIDRKRSTKDETSASLSSRTASFTSGGGIKRLRSDDMQPSSSRRDPASDTRHLSSNATSNSSSRYHKSDQPPPISSSSDRHSPRHSSSRGAEVPASSPSQISSSHRESARPRDAPPSNRDSTRDARSSISAPTHQSSSKETTRESRRGTRDDKPSSRNVREHHRDPPEQSNRRSGSGDGRSSLPSSHGSESRSSSSSAGRKRAMDDEKVRSDDHSKLDKRYKPDRPPRDQRREKDRGGRDYRDKKRSRR</sequence>
<gene>
    <name evidence="9" type="primary">ABSGL_11477.1 scaffold 12295</name>
</gene>
<feature type="domain" description="THO complex subunitTHOC2 C-terminal" evidence="6">
    <location>
        <begin position="962"/>
        <end position="1266"/>
    </location>
</feature>
<dbReference type="Pfam" id="PF16134">
    <property type="entry name" value="THOC2_N"/>
    <property type="match status" value="1"/>
</dbReference>
<feature type="compositionally biased region" description="Low complexity" evidence="5">
    <location>
        <begin position="1357"/>
        <end position="1389"/>
    </location>
</feature>
<feature type="compositionally biased region" description="Basic and acidic residues" evidence="5">
    <location>
        <begin position="1494"/>
        <end position="1503"/>
    </location>
</feature>
<dbReference type="Pfam" id="PF11732">
    <property type="entry name" value="Thoc2"/>
    <property type="match status" value="1"/>
</dbReference>
<evidence type="ECO:0000256" key="1">
    <source>
        <dbReference type="ARBA" id="ARBA00004123"/>
    </source>
</evidence>
<dbReference type="InParanoid" id="A0A168QV43"/>
<feature type="compositionally biased region" description="Low complexity" evidence="5">
    <location>
        <begin position="1444"/>
        <end position="1453"/>
    </location>
</feature>
<feature type="compositionally biased region" description="Basic and acidic residues" evidence="5">
    <location>
        <begin position="1345"/>
        <end position="1354"/>
    </location>
</feature>
<dbReference type="Proteomes" id="UP000078561">
    <property type="component" value="Unassembled WGS sequence"/>
</dbReference>
<dbReference type="PANTHER" id="PTHR21597">
    <property type="entry name" value="THO2 PROTEIN"/>
    <property type="match status" value="1"/>
</dbReference>
<evidence type="ECO:0000256" key="4">
    <source>
        <dbReference type="ARBA" id="ARBA00023242"/>
    </source>
</evidence>
<feature type="compositionally biased region" description="Polar residues" evidence="5">
    <location>
        <begin position="1327"/>
        <end position="1340"/>
    </location>
</feature>
<evidence type="ECO:0000256" key="3">
    <source>
        <dbReference type="ARBA" id="ARBA00019596"/>
    </source>
</evidence>
<feature type="compositionally biased region" description="Basic and acidic residues" evidence="5">
    <location>
        <begin position="1592"/>
        <end position="1633"/>
    </location>
</feature>
<reference evidence="9" key="1">
    <citation type="submission" date="2016-04" db="EMBL/GenBank/DDBJ databases">
        <authorList>
            <person name="Evans L.H."/>
            <person name="Alamgir A."/>
            <person name="Owens N."/>
            <person name="Weber N.D."/>
            <person name="Virtaneva K."/>
            <person name="Barbian K."/>
            <person name="Babar A."/>
            <person name="Rosenke K."/>
        </authorList>
    </citation>
    <scope>NUCLEOTIDE SEQUENCE [LARGE SCALE GENOMIC DNA]</scope>
    <source>
        <strain evidence="9">CBS 101.48</strain>
    </source>
</reference>
<feature type="region of interest" description="Disordered" evidence="5">
    <location>
        <begin position="1283"/>
        <end position="1639"/>
    </location>
</feature>
<evidence type="ECO:0000256" key="2">
    <source>
        <dbReference type="ARBA" id="ARBA00007857"/>
    </source>
</evidence>
<feature type="compositionally biased region" description="Basic and acidic residues" evidence="5">
    <location>
        <begin position="1530"/>
        <end position="1561"/>
    </location>
</feature>
<dbReference type="STRING" id="4829.A0A168QV43"/>
<feature type="compositionally biased region" description="Low complexity" evidence="5">
    <location>
        <begin position="1294"/>
        <end position="1322"/>
    </location>
</feature>
<dbReference type="Pfam" id="PF11262">
    <property type="entry name" value="Tho2"/>
    <property type="match status" value="1"/>
</dbReference>
<dbReference type="GO" id="GO:0006406">
    <property type="term" value="P:mRNA export from nucleus"/>
    <property type="evidence" value="ECO:0007669"/>
    <property type="project" value="InterPro"/>
</dbReference>
<dbReference type="OrthoDB" id="29024at2759"/>
<keyword evidence="4" id="KW-0539">Nucleus</keyword>
<dbReference type="EMBL" id="LT554468">
    <property type="protein sequence ID" value="SAM05602.1"/>
    <property type="molecule type" value="Genomic_DNA"/>
</dbReference>
<comment type="similarity">
    <text evidence="2">Belongs to the THOC2 family.</text>
</comment>
<dbReference type="GO" id="GO:0003729">
    <property type="term" value="F:mRNA binding"/>
    <property type="evidence" value="ECO:0007669"/>
    <property type="project" value="TreeGrafter"/>
</dbReference>
<dbReference type="InterPro" id="IPR021418">
    <property type="entry name" value="THO_THOC2_C"/>
</dbReference>
<feature type="compositionally biased region" description="Basic and acidic residues" evidence="5">
    <location>
        <begin position="1392"/>
        <end position="1402"/>
    </location>
</feature>
<feature type="domain" description="THO complex subunit 2 N-terminal" evidence="8">
    <location>
        <begin position="85"/>
        <end position="659"/>
    </location>
</feature>
<evidence type="ECO:0000259" key="6">
    <source>
        <dbReference type="Pfam" id="PF11262"/>
    </source>
</evidence>
<comment type="subcellular location">
    <subcellularLocation>
        <location evidence="1">Nucleus</location>
    </subcellularLocation>
</comment>
<dbReference type="InterPro" id="IPR032302">
    <property type="entry name" value="THOC2_N"/>
</dbReference>
<organism evidence="9">
    <name type="scientific">Absidia glauca</name>
    <name type="common">Pin mould</name>
    <dbReference type="NCBI Taxonomy" id="4829"/>
    <lineage>
        <taxon>Eukaryota</taxon>
        <taxon>Fungi</taxon>
        <taxon>Fungi incertae sedis</taxon>
        <taxon>Mucoromycota</taxon>
        <taxon>Mucoromycotina</taxon>
        <taxon>Mucoromycetes</taxon>
        <taxon>Mucorales</taxon>
        <taxon>Cunninghamellaceae</taxon>
        <taxon>Absidia</taxon>
    </lineage>
</organism>
<feature type="compositionally biased region" description="Low complexity" evidence="5">
    <location>
        <begin position="1569"/>
        <end position="1587"/>
    </location>
</feature>